<gene>
    <name evidence="1" type="ORF">JMJ35_007784</name>
</gene>
<dbReference type="AlphaFoldDB" id="A0AA39QWJ7"/>
<evidence type="ECO:0000313" key="2">
    <source>
        <dbReference type="Proteomes" id="UP001166286"/>
    </source>
</evidence>
<protein>
    <submittedName>
        <fullName evidence="1">Uncharacterized protein</fullName>
    </submittedName>
</protein>
<keyword evidence="2" id="KW-1185">Reference proteome</keyword>
<dbReference type="Proteomes" id="UP001166286">
    <property type="component" value="Unassembled WGS sequence"/>
</dbReference>
<proteinExistence type="predicted"/>
<name>A0AA39QWJ7_9LECA</name>
<accession>A0AA39QWJ7</accession>
<sequence>MKTSTVRPSKPSQKKILESDFDKVKVPGWQRHFDVYEYLKTGSSLYSYTVVSRQTDQIDGRLLCRLNFSELGIYSEVQRKLSSKHRCNMMASSSQCPRSSPSQVPVFDPTLMELRLVSTSKPNPADYAILTIPKYRQTFDNHVSRDANTQDTFAVVSKVDDTEIGKSFMCRLKYRHGVGFWYGGVKRVIGEKYRVIWIGDLP</sequence>
<evidence type="ECO:0000313" key="1">
    <source>
        <dbReference type="EMBL" id="KAK0509390.1"/>
    </source>
</evidence>
<comment type="caution">
    <text evidence="1">The sequence shown here is derived from an EMBL/GenBank/DDBJ whole genome shotgun (WGS) entry which is preliminary data.</text>
</comment>
<organism evidence="1 2">
    <name type="scientific">Cladonia borealis</name>
    <dbReference type="NCBI Taxonomy" id="184061"/>
    <lineage>
        <taxon>Eukaryota</taxon>
        <taxon>Fungi</taxon>
        <taxon>Dikarya</taxon>
        <taxon>Ascomycota</taxon>
        <taxon>Pezizomycotina</taxon>
        <taxon>Lecanoromycetes</taxon>
        <taxon>OSLEUM clade</taxon>
        <taxon>Lecanoromycetidae</taxon>
        <taxon>Lecanorales</taxon>
        <taxon>Lecanorineae</taxon>
        <taxon>Cladoniaceae</taxon>
        <taxon>Cladonia</taxon>
    </lineage>
</organism>
<dbReference type="EMBL" id="JAFEKC020000018">
    <property type="protein sequence ID" value="KAK0509390.1"/>
    <property type="molecule type" value="Genomic_DNA"/>
</dbReference>
<reference evidence="1" key="1">
    <citation type="submission" date="2023-03" db="EMBL/GenBank/DDBJ databases">
        <title>Complete genome of Cladonia borealis.</title>
        <authorList>
            <person name="Park H."/>
        </authorList>
    </citation>
    <scope>NUCLEOTIDE SEQUENCE</scope>
    <source>
        <strain evidence="1">ANT050790</strain>
    </source>
</reference>